<dbReference type="SUPFAM" id="SSF56281">
    <property type="entry name" value="Metallo-hydrolase/oxidoreductase"/>
    <property type="match status" value="1"/>
</dbReference>
<dbReference type="InterPro" id="IPR050114">
    <property type="entry name" value="UPF0173_UPF0282_UlaG_hydrolase"/>
</dbReference>
<accession>A0A7C0ZEF2</accession>
<name>A0A7C0ZEF2_UNCW3</name>
<feature type="domain" description="Metallo-beta-lactamase" evidence="1">
    <location>
        <begin position="16"/>
        <end position="181"/>
    </location>
</feature>
<reference evidence="2" key="1">
    <citation type="journal article" date="2020" name="mSystems">
        <title>Genome- and Community-Level Interaction Insights into Carbon Utilization and Element Cycling Functions of Hydrothermarchaeota in Hydrothermal Sediment.</title>
        <authorList>
            <person name="Zhou Z."/>
            <person name="Liu Y."/>
            <person name="Xu W."/>
            <person name="Pan J."/>
            <person name="Luo Z.H."/>
            <person name="Li M."/>
        </authorList>
    </citation>
    <scope>NUCLEOTIDE SEQUENCE [LARGE SCALE GENOMIC DNA]</scope>
    <source>
        <strain evidence="2">HyVt-102</strain>
    </source>
</reference>
<dbReference type="Proteomes" id="UP000885847">
    <property type="component" value="Unassembled WGS sequence"/>
</dbReference>
<proteinExistence type="predicted"/>
<dbReference type="PANTHER" id="PTHR43546:SF8">
    <property type="entry name" value="METALLO-BETA-LACTAMASE DOMAIN-CONTAINING PROTEIN"/>
    <property type="match status" value="1"/>
</dbReference>
<dbReference type="SMART" id="SM00849">
    <property type="entry name" value="Lactamase_B"/>
    <property type="match status" value="1"/>
</dbReference>
<gene>
    <name evidence="2" type="ORF">ENF18_02380</name>
</gene>
<evidence type="ECO:0000259" key="1">
    <source>
        <dbReference type="SMART" id="SM00849"/>
    </source>
</evidence>
<dbReference type="InterPro" id="IPR001279">
    <property type="entry name" value="Metallo-B-lactamas"/>
</dbReference>
<dbReference type="Pfam" id="PF13483">
    <property type="entry name" value="Lactamase_B_3"/>
    <property type="match status" value="1"/>
</dbReference>
<dbReference type="AlphaFoldDB" id="A0A7C0ZEF2"/>
<comment type="caution">
    <text evidence="2">The sequence shown here is derived from an EMBL/GenBank/DDBJ whole genome shotgun (WGS) entry which is preliminary data.</text>
</comment>
<dbReference type="Gene3D" id="3.60.15.10">
    <property type="entry name" value="Ribonuclease Z/Hydroxyacylglutathione hydrolase-like"/>
    <property type="match status" value="1"/>
</dbReference>
<sequence length="211" mass="23235">MEGKIKGILESIKYLGHSGFLLDLQKKIYIDPYQIKGELPVADIILATHPHFDHLSPEDIEKISGNETVVITTPDGLGKVRNAKPIRPGEEIDIEGIKIKAVPAYNQGKTFHTRSSGWVGYVVEVDGVRIYHAGDTDFIPEMKDIDCNIALLPVSGTYVMTAEEAAEAARMIKPDIAIPMHYGVIVGSINDAERFKKLLEGEVEVVILETV</sequence>
<protein>
    <submittedName>
        <fullName evidence="2">MBL fold metallo-hydrolase</fullName>
    </submittedName>
</protein>
<dbReference type="PANTHER" id="PTHR43546">
    <property type="entry name" value="UPF0173 METAL-DEPENDENT HYDROLASE MJ1163-RELATED"/>
    <property type="match status" value="1"/>
</dbReference>
<dbReference type="InterPro" id="IPR036866">
    <property type="entry name" value="RibonucZ/Hydroxyglut_hydro"/>
</dbReference>
<organism evidence="2">
    <name type="scientific">candidate division WOR-3 bacterium</name>
    <dbReference type="NCBI Taxonomy" id="2052148"/>
    <lineage>
        <taxon>Bacteria</taxon>
        <taxon>Bacteria division WOR-3</taxon>
    </lineage>
</organism>
<dbReference type="EMBL" id="DQWE01000106">
    <property type="protein sequence ID" value="HDI82622.1"/>
    <property type="molecule type" value="Genomic_DNA"/>
</dbReference>
<evidence type="ECO:0000313" key="2">
    <source>
        <dbReference type="EMBL" id="HDI82622.1"/>
    </source>
</evidence>